<dbReference type="InterPro" id="IPR017871">
    <property type="entry name" value="ABC_transporter-like_CS"/>
</dbReference>
<keyword evidence="4" id="KW-0547">Nucleotide-binding</keyword>
<dbReference type="Proteomes" id="UP001143330">
    <property type="component" value="Unassembled WGS sequence"/>
</dbReference>
<evidence type="ECO:0000259" key="6">
    <source>
        <dbReference type="PROSITE" id="PS50893"/>
    </source>
</evidence>
<dbReference type="SUPFAM" id="SSF50331">
    <property type="entry name" value="MOP-like"/>
    <property type="match status" value="1"/>
</dbReference>
<evidence type="ECO:0000256" key="4">
    <source>
        <dbReference type="ARBA" id="ARBA00022741"/>
    </source>
</evidence>
<evidence type="ECO:0000256" key="3">
    <source>
        <dbReference type="ARBA" id="ARBA00022448"/>
    </source>
</evidence>
<keyword evidence="8" id="KW-1185">Reference proteome</keyword>
<comment type="subcellular location">
    <subcellularLocation>
        <location evidence="1">Cell inner membrane</location>
        <topology evidence="1">Peripheral membrane protein</topology>
    </subcellularLocation>
</comment>
<dbReference type="PROSITE" id="PS50893">
    <property type="entry name" value="ABC_TRANSPORTER_2"/>
    <property type="match status" value="1"/>
</dbReference>
<dbReference type="InterPro" id="IPR003439">
    <property type="entry name" value="ABC_transporter-like_ATP-bd"/>
</dbReference>
<evidence type="ECO:0000256" key="2">
    <source>
        <dbReference type="ARBA" id="ARBA00005417"/>
    </source>
</evidence>
<dbReference type="Gene3D" id="2.40.50.140">
    <property type="entry name" value="Nucleic acid-binding proteins"/>
    <property type="match status" value="1"/>
</dbReference>
<dbReference type="InterPro" id="IPR003593">
    <property type="entry name" value="AAA+_ATPase"/>
</dbReference>
<keyword evidence="5 7" id="KW-0067">ATP-binding</keyword>
<reference evidence="7" key="2">
    <citation type="submission" date="2023-01" db="EMBL/GenBank/DDBJ databases">
        <authorList>
            <person name="Sun Q."/>
            <person name="Evtushenko L."/>
        </authorList>
    </citation>
    <scope>NUCLEOTIDE SEQUENCE</scope>
    <source>
        <strain evidence="7">VKM B-2789</strain>
    </source>
</reference>
<organism evidence="7 8">
    <name type="scientific">Ancylobacter defluvii</name>
    <dbReference type="NCBI Taxonomy" id="1282440"/>
    <lineage>
        <taxon>Bacteria</taxon>
        <taxon>Pseudomonadati</taxon>
        <taxon>Pseudomonadota</taxon>
        <taxon>Alphaproteobacteria</taxon>
        <taxon>Hyphomicrobiales</taxon>
        <taxon>Xanthobacteraceae</taxon>
        <taxon>Ancylobacter</taxon>
    </lineage>
</organism>
<dbReference type="InterPro" id="IPR027417">
    <property type="entry name" value="P-loop_NTPase"/>
</dbReference>
<dbReference type="GO" id="GO:0140359">
    <property type="term" value="F:ABC-type transporter activity"/>
    <property type="evidence" value="ECO:0007669"/>
    <property type="project" value="UniProtKB-ARBA"/>
</dbReference>
<dbReference type="Pfam" id="PF00005">
    <property type="entry name" value="ABC_tran"/>
    <property type="match status" value="1"/>
</dbReference>
<feature type="domain" description="ABC transporter" evidence="6">
    <location>
        <begin position="4"/>
        <end position="241"/>
    </location>
</feature>
<dbReference type="InterPro" id="IPR050093">
    <property type="entry name" value="ABC_SmlMolc_Importer"/>
</dbReference>
<dbReference type="GO" id="GO:0016887">
    <property type="term" value="F:ATP hydrolysis activity"/>
    <property type="evidence" value="ECO:0007669"/>
    <property type="project" value="InterPro"/>
</dbReference>
<dbReference type="PANTHER" id="PTHR42781:SF4">
    <property type="entry name" value="SPERMIDINE_PUTRESCINE IMPORT ATP-BINDING PROTEIN POTA"/>
    <property type="match status" value="1"/>
</dbReference>
<dbReference type="Pfam" id="PF08402">
    <property type="entry name" value="TOBE_2"/>
    <property type="match status" value="1"/>
</dbReference>
<dbReference type="Gene3D" id="3.40.50.300">
    <property type="entry name" value="P-loop containing nucleotide triphosphate hydrolases"/>
    <property type="match status" value="1"/>
</dbReference>
<dbReference type="FunFam" id="3.40.50.300:FF:000042">
    <property type="entry name" value="Maltose/maltodextrin ABC transporter, ATP-binding protein"/>
    <property type="match status" value="1"/>
</dbReference>
<evidence type="ECO:0000313" key="7">
    <source>
        <dbReference type="EMBL" id="GLK85443.1"/>
    </source>
</evidence>
<reference evidence="7" key="1">
    <citation type="journal article" date="2014" name="Int. J. Syst. Evol. Microbiol.">
        <title>Complete genome sequence of Corynebacterium casei LMG S-19264T (=DSM 44701T), isolated from a smear-ripened cheese.</title>
        <authorList>
            <consortium name="US DOE Joint Genome Institute (JGI-PGF)"/>
            <person name="Walter F."/>
            <person name="Albersmeier A."/>
            <person name="Kalinowski J."/>
            <person name="Ruckert C."/>
        </authorList>
    </citation>
    <scope>NUCLEOTIDE SEQUENCE</scope>
    <source>
        <strain evidence="7">VKM B-2789</strain>
    </source>
</reference>
<evidence type="ECO:0000256" key="1">
    <source>
        <dbReference type="ARBA" id="ARBA00004417"/>
    </source>
</evidence>
<protein>
    <submittedName>
        <fullName evidence="7">ABC transporter ATP-binding protein</fullName>
    </submittedName>
</protein>
<dbReference type="InterPro" id="IPR012340">
    <property type="entry name" value="NA-bd_OB-fold"/>
</dbReference>
<dbReference type="SUPFAM" id="SSF52540">
    <property type="entry name" value="P-loop containing nucleoside triphosphate hydrolases"/>
    <property type="match status" value="1"/>
</dbReference>
<dbReference type="AlphaFoldDB" id="A0A9W6JZM7"/>
<sequence>MAGIQINNLSKFYGSKEGGAAVSGLNLDIKDNQFVTLLGPSGCGKTTTLRLIAGYVTPDAGTIRVGDRVVSSADAVAPPDKRGMGMVFQNYAVWPHKTVFENVVFGLKLRKVPAVEARRKVLDTLAMVNLAGLENRLPNELSGGQQQRVALARSLVVEPGILLLDEPLSNLDAKLREKMRVELKQLQRRTGITFVYVTHDQAEALALSDQIAVMHGGELQQYGSPDDVYRRPANKIVADFMGIVNFLPGTVEPASGAAAGGLVVAVDGVPVPAPVHGTFAPGQPVDLAVRPESVRLAGYGGEGRGAEAGRLSAVVTDMTYLGNLVEYWLQLDSGTALRAQTHPLERFSIGDRVGLSIDAADCSVFPRAAGAAH</sequence>
<dbReference type="SMART" id="SM00382">
    <property type="entry name" value="AAA"/>
    <property type="match status" value="1"/>
</dbReference>
<dbReference type="RefSeq" id="WP_213361676.1">
    <property type="nucleotide sequence ID" value="NZ_BSFM01000015.1"/>
</dbReference>
<comment type="caution">
    <text evidence="7">The sequence shown here is derived from an EMBL/GenBank/DDBJ whole genome shotgun (WGS) entry which is preliminary data.</text>
</comment>
<accession>A0A9W6JZM7</accession>
<dbReference type="Gene3D" id="2.40.50.100">
    <property type="match status" value="1"/>
</dbReference>
<dbReference type="InterPro" id="IPR008995">
    <property type="entry name" value="Mo/tungstate-bd_C_term_dom"/>
</dbReference>
<evidence type="ECO:0000313" key="8">
    <source>
        <dbReference type="Proteomes" id="UP001143330"/>
    </source>
</evidence>
<evidence type="ECO:0000256" key="5">
    <source>
        <dbReference type="ARBA" id="ARBA00022840"/>
    </source>
</evidence>
<dbReference type="EMBL" id="BSFM01000015">
    <property type="protein sequence ID" value="GLK85443.1"/>
    <property type="molecule type" value="Genomic_DNA"/>
</dbReference>
<dbReference type="GO" id="GO:0043190">
    <property type="term" value="C:ATP-binding cassette (ABC) transporter complex"/>
    <property type="evidence" value="ECO:0007669"/>
    <property type="project" value="InterPro"/>
</dbReference>
<comment type="similarity">
    <text evidence="2">Belongs to the ABC transporter superfamily.</text>
</comment>
<dbReference type="GO" id="GO:0005524">
    <property type="term" value="F:ATP binding"/>
    <property type="evidence" value="ECO:0007669"/>
    <property type="project" value="UniProtKB-KW"/>
</dbReference>
<dbReference type="PROSITE" id="PS00211">
    <property type="entry name" value="ABC_TRANSPORTER_1"/>
    <property type="match status" value="1"/>
</dbReference>
<dbReference type="InterPro" id="IPR013611">
    <property type="entry name" value="Transp-assoc_OB_typ2"/>
</dbReference>
<name>A0A9W6JZM7_9HYPH</name>
<keyword evidence="3" id="KW-0813">Transport</keyword>
<dbReference type="PANTHER" id="PTHR42781">
    <property type="entry name" value="SPERMIDINE/PUTRESCINE IMPORT ATP-BINDING PROTEIN POTA"/>
    <property type="match status" value="1"/>
</dbReference>
<gene>
    <name evidence="7" type="ORF">GCM10017653_35130</name>
</gene>
<proteinExistence type="inferred from homology"/>